<feature type="region of interest" description="Disordered" evidence="1">
    <location>
        <begin position="113"/>
        <end position="135"/>
    </location>
</feature>
<feature type="region of interest" description="Disordered" evidence="1">
    <location>
        <begin position="259"/>
        <end position="290"/>
    </location>
</feature>
<sequence>MQQGTSSNFPFASPQLFGGATSSAFGPSPSLSPLAGPFGTSCPSPFGGVLGGAFAFGECETGIPSLDSSLVPEDPMTTSTTYQDDQTISPPEFVRPLIVEEEGVAAMVHDSPTRPLAHLRPSPVKQTEAKQTPPTERNVLMMGSHQPLPTLPARRSLSAGGDLSATPKRHVRTSSVYRKMGGPGLKRGIFCANRECIQELPRDGSKTPYCCSRCQTREQNLRQRRVQVKMDLVRQKIAFLTSFQATVLQRTQEQQQAEQIRSQLSAVPRPVLEPSSSQSPSAPFPPPTATQQYLSEYAVASPMPQQPR</sequence>
<feature type="compositionally biased region" description="Polar residues" evidence="1">
    <location>
        <begin position="76"/>
        <end position="88"/>
    </location>
</feature>
<protein>
    <submittedName>
        <fullName evidence="2">Uncharacterized protein</fullName>
    </submittedName>
</protein>
<name>A0ABQ8UTX0_9EUKA</name>
<evidence type="ECO:0000256" key="1">
    <source>
        <dbReference type="SAM" id="MobiDB-lite"/>
    </source>
</evidence>
<evidence type="ECO:0000313" key="2">
    <source>
        <dbReference type="EMBL" id="KAJ4461000.1"/>
    </source>
</evidence>
<feature type="region of interest" description="Disordered" evidence="1">
    <location>
        <begin position="66"/>
        <end position="88"/>
    </location>
</feature>
<keyword evidence="3" id="KW-1185">Reference proteome</keyword>
<dbReference type="EMBL" id="JAPMOS010000010">
    <property type="protein sequence ID" value="KAJ4461000.1"/>
    <property type="molecule type" value="Genomic_DNA"/>
</dbReference>
<gene>
    <name evidence="2" type="ORF">PAPYR_2861</name>
</gene>
<reference evidence="2" key="1">
    <citation type="journal article" date="2022" name="bioRxiv">
        <title>Genomics of Preaxostyla Flagellates Illuminates Evolutionary Transitions and the Path Towards Mitochondrial Loss.</title>
        <authorList>
            <person name="Novak L.V.F."/>
            <person name="Treitli S.C."/>
            <person name="Pyrih J."/>
            <person name="Halakuc P."/>
            <person name="Pipaliya S.V."/>
            <person name="Vacek V."/>
            <person name="Brzon O."/>
            <person name="Soukal P."/>
            <person name="Eme L."/>
            <person name="Dacks J.B."/>
            <person name="Karnkowska A."/>
            <person name="Elias M."/>
            <person name="Hampl V."/>
        </authorList>
    </citation>
    <scope>NUCLEOTIDE SEQUENCE</scope>
    <source>
        <strain evidence="2">RCP-MX</strain>
    </source>
</reference>
<dbReference type="Proteomes" id="UP001141327">
    <property type="component" value="Unassembled WGS sequence"/>
</dbReference>
<comment type="caution">
    <text evidence="2">The sequence shown here is derived from an EMBL/GenBank/DDBJ whole genome shotgun (WGS) entry which is preliminary data.</text>
</comment>
<accession>A0ABQ8UTX0</accession>
<proteinExistence type="predicted"/>
<organism evidence="2 3">
    <name type="scientific">Paratrimastix pyriformis</name>
    <dbReference type="NCBI Taxonomy" id="342808"/>
    <lineage>
        <taxon>Eukaryota</taxon>
        <taxon>Metamonada</taxon>
        <taxon>Preaxostyla</taxon>
        <taxon>Paratrimastigidae</taxon>
        <taxon>Paratrimastix</taxon>
    </lineage>
</organism>
<evidence type="ECO:0000313" key="3">
    <source>
        <dbReference type="Proteomes" id="UP001141327"/>
    </source>
</evidence>